<feature type="compositionally biased region" description="Polar residues" evidence="2">
    <location>
        <begin position="69"/>
        <end position="93"/>
    </location>
</feature>
<dbReference type="Gene3D" id="1.10.8.10">
    <property type="entry name" value="DNA helicase RuvA subunit, C-terminal domain"/>
    <property type="match status" value="1"/>
</dbReference>
<feature type="compositionally biased region" description="Low complexity" evidence="2">
    <location>
        <begin position="526"/>
        <end position="551"/>
    </location>
</feature>
<dbReference type="STRING" id="13706.A0A1X2HWD1"/>
<dbReference type="SMART" id="SM00028">
    <property type="entry name" value="TPR"/>
    <property type="match status" value="3"/>
</dbReference>
<feature type="region of interest" description="Disordered" evidence="2">
    <location>
        <begin position="464"/>
        <end position="664"/>
    </location>
</feature>
<evidence type="ECO:0000256" key="1">
    <source>
        <dbReference type="PROSITE-ProRule" id="PRU00339"/>
    </source>
</evidence>
<sequence>MDDLVNLDWSNKSNSSSSKPPPSIPQKPTYLAGNPTQKPADKRDAFADLLNLSPSSQQKEPDRSKLSLAEQQRLGTTSSTASPMARATWQTHTSSSSPIHPSAASPVSTRSNYSAPRQASPSNSFTTLSPKPATVSARQQQQPSVTATSSTSSSSNGSHTSRPAGNLDSLLDPFGKKQRQPDTSSMPMHALRSQGTKSPEGYFRPNQGHHQWDLDFLDNSHAASTTDLPQQTESPSNKAALDPFDIDLLAQETRGATPHQAIPEMDDDNPLGILSGPALTRPAPTQDAGTFSSSPSASPPASPERRSSPAQRQSDLLLAQMVDMGFEMEEAKVALEATGGEDLQSAVDLIVHNAAALREQRSPQRPSERRPERYQDEMDDASDTARARMALFSDEPQPPRRKPAVATDRAESPQSESADKQQQQINFQQHKEKIVAQASELGGFLYKNASMFVKTGRQRINKAVEDWQEQQRAEQLHRQQGRPRWMTEAVEDDPDLQAVREQQMREQQQRRQQRQQQRLGRTSDETTSSSPAPSLPQQQQQTRQTQGTPEPFVEKFVDDDSSDEDPELEKRREMEWKQLQEAKRREYIMQKRRQQEEQARARQHKQMLEEQDVYVSPSRRRAAPSTRSSNASTSRSGTPAQPRSATPASSRPPASVQQERQRPVVEANPDVLARANAARQQGNDQFKLGQFGDAEAAYTRAIDILPSGHDHLAVLSNNRAAALLKMGEYKRSIADCVLAADLARNACGEGQCESGGITIVWRDQLVKALSRHAEACEHLEKYHDAIQVYEELMKVDMRNPKVNQGLARCRQAIQPKKKAPAPKVKKQQQQSSQNAGSAFPTVDYSVFETKPKGVENSKAVAAMRAQAAQQEAEEAERLSRTDDVNARIVNWKAGKEHNLRALLATLDTLLWPGAQWRGANISELIDPKKCKITYLKAISKVHPDKLPASTTVEQRMLASAIFSTLNEAWDAFKSQT</sequence>
<keyword evidence="1" id="KW-0802">TPR repeat</keyword>
<evidence type="ECO:0000313" key="5">
    <source>
        <dbReference type="Proteomes" id="UP000242180"/>
    </source>
</evidence>
<feature type="compositionally biased region" description="Basic residues" evidence="2">
    <location>
        <begin position="815"/>
        <end position="826"/>
    </location>
</feature>
<dbReference type="SUPFAM" id="SSF46934">
    <property type="entry name" value="UBA-like"/>
    <property type="match status" value="1"/>
</dbReference>
<feature type="repeat" description="TPR" evidence="1">
    <location>
        <begin position="675"/>
        <end position="708"/>
    </location>
</feature>
<dbReference type="CDD" id="cd14291">
    <property type="entry name" value="UBA1_NUB1_like"/>
    <property type="match status" value="1"/>
</dbReference>
<feature type="region of interest" description="Disordered" evidence="2">
    <location>
        <begin position="355"/>
        <end position="431"/>
    </location>
</feature>
<dbReference type="InParanoid" id="A0A1X2HWD1"/>
<comment type="caution">
    <text evidence="4">The sequence shown here is derived from an EMBL/GenBank/DDBJ whole genome shotgun (WGS) entry which is preliminary data.</text>
</comment>
<feature type="region of interest" description="Disordered" evidence="2">
    <location>
        <begin position="1"/>
        <end position="318"/>
    </location>
</feature>
<feature type="compositionally biased region" description="Basic and acidic residues" evidence="2">
    <location>
        <begin position="568"/>
        <end position="600"/>
    </location>
</feature>
<protein>
    <recommendedName>
        <fullName evidence="3">UBA domain-containing protein</fullName>
    </recommendedName>
</protein>
<dbReference type="FunFam" id="1.10.287.110:FF:000002">
    <property type="entry name" value="putative tyrosine-protein phosphatase auxilin isoform X2"/>
    <property type="match status" value="1"/>
</dbReference>
<proteinExistence type="predicted"/>
<organism evidence="4 5">
    <name type="scientific">Syncephalastrum racemosum</name>
    <name type="common">Filamentous fungus</name>
    <dbReference type="NCBI Taxonomy" id="13706"/>
    <lineage>
        <taxon>Eukaryota</taxon>
        <taxon>Fungi</taxon>
        <taxon>Fungi incertae sedis</taxon>
        <taxon>Mucoromycota</taxon>
        <taxon>Mucoromycotina</taxon>
        <taxon>Mucoromycetes</taxon>
        <taxon>Mucorales</taxon>
        <taxon>Syncephalastraceae</taxon>
        <taxon>Syncephalastrum</taxon>
    </lineage>
</organism>
<dbReference type="InterPro" id="IPR015940">
    <property type="entry name" value="UBA"/>
</dbReference>
<dbReference type="InterPro" id="IPR019734">
    <property type="entry name" value="TPR_rpt"/>
</dbReference>
<feature type="compositionally biased region" description="Basic and acidic residues" evidence="2">
    <location>
        <begin position="464"/>
        <end position="477"/>
    </location>
</feature>
<dbReference type="AlphaFoldDB" id="A0A1X2HWD1"/>
<feature type="domain" description="UBA" evidence="3">
    <location>
        <begin position="311"/>
        <end position="353"/>
    </location>
</feature>
<evidence type="ECO:0000313" key="4">
    <source>
        <dbReference type="EMBL" id="ORZ03886.1"/>
    </source>
</evidence>
<dbReference type="PANTHER" id="PTHR44200:SF1">
    <property type="entry name" value="DNAJ HOMOLOG SUBFAMILY C MEMBER 7"/>
    <property type="match status" value="1"/>
</dbReference>
<dbReference type="EMBL" id="MCGN01000001">
    <property type="protein sequence ID" value="ORZ03886.1"/>
    <property type="molecule type" value="Genomic_DNA"/>
</dbReference>
<dbReference type="PROSITE" id="PS50005">
    <property type="entry name" value="TPR"/>
    <property type="match status" value="1"/>
</dbReference>
<feature type="compositionally biased region" description="Low complexity" evidence="2">
    <location>
        <begin position="623"/>
        <end position="655"/>
    </location>
</feature>
<feature type="compositionally biased region" description="Polar residues" evidence="2">
    <location>
        <begin position="109"/>
        <end position="129"/>
    </location>
</feature>
<accession>A0A1X2HWD1</accession>
<evidence type="ECO:0000259" key="3">
    <source>
        <dbReference type="PROSITE" id="PS50030"/>
    </source>
</evidence>
<reference evidence="4 5" key="1">
    <citation type="submission" date="2016-07" db="EMBL/GenBank/DDBJ databases">
        <title>Pervasive Adenine N6-methylation of Active Genes in Fungi.</title>
        <authorList>
            <consortium name="DOE Joint Genome Institute"/>
            <person name="Mondo S.J."/>
            <person name="Dannebaum R.O."/>
            <person name="Kuo R.C."/>
            <person name="Labutti K."/>
            <person name="Haridas S."/>
            <person name="Kuo A."/>
            <person name="Salamov A."/>
            <person name="Ahrendt S.R."/>
            <person name="Lipzen A."/>
            <person name="Sullivan W."/>
            <person name="Andreopoulos W.B."/>
            <person name="Clum A."/>
            <person name="Lindquist E."/>
            <person name="Daum C."/>
            <person name="Ramamoorthy G.K."/>
            <person name="Gryganskyi A."/>
            <person name="Culley D."/>
            <person name="Magnuson J.K."/>
            <person name="James T.Y."/>
            <person name="O'Malley M.A."/>
            <person name="Stajich J.E."/>
            <person name="Spatafora J.W."/>
            <person name="Visel A."/>
            <person name="Grigoriev I.V."/>
        </authorList>
    </citation>
    <scope>NUCLEOTIDE SEQUENCE [LARGE SCALE GENOMIC DNA]</scope>
    <source>
        <strain evidence="4 5">NRRL 2496</strain>
    </source>
</reference>
<evidence type="ECO:0000256" key="2">
    <source>
        <dbReference type="SAM" id="MobiDB-lite"/>
    </source>
</evidence>
<feature type="compositionally biased region" description="Polar residues" evidence="2">
    <location>
        <begin position="221"/>
        <end position="237"/>
    </location>
</feature>
<dbReference type="PANTHER" id="PTHR44200">
    <property type="entry name" value="DNAJ HOMOLOG SUBFAMILY C MEMBER 7"/>
    <property type="match status" value="1"/>
</dbReference>
<dbReference type="Pfam" id="PF00627">
    <property type="entry name" value="UBA"/>
    <property type="match status" value="1"/>
</dbReference>
<feature type="compositionally biased region" description="Low complexity" evidence="2">
    <location>
        <begin position="94"/>
        <end position="108"/>
    </location>
</feature>
<feature type="region of interest" description="Disordered" evidence="2">
    <location>
        <begin position="813"/>
        <end position="837"/>
    </location>
</feature>
<dbReference type="OrthoDB" id="1717591at2759"/>
<dbReference type="SUPFAM" id="SSF46565">
    <property type="entry name" value="Chaperone J-domain"/>
    <property type="match status" value="1"/>
</dbReference>
<name>A0A1X2HWD1_SYNRA</name>
<feature type="compositionally biased region" description="Basic and acidic residues" evidence="2">
    <location>
        <begin position="358"/>
        <end position="376"/>
    </location>
</feature>
<keyword evidence="5" id="KW-1185">Reference proteome</keyword>
<dbReference type="InterPro" id="IPR052758">
    <property type="entry name" value="SRC_co-chaperone"/>
</dbReference>
<dbReference type="InterPro" id="IPR036869">
    <property type="entry name" value="J_dom_sf"/>
</dbReference>
<dbReference type="Gene3D" id="1.25.40.10">
    <property type="entry name" value="Tetratricopeptide repeat domain"/>
    <property type="match status" value="1"/>
</dbReference>
<dbReference type="InterPro" id="IPR009060">
    <property type="entry name" value="UBA-like_sf"/>
</dbReference>
<dbReference type="PROSITE" id="PS50030">
    <property type="entry name" value="UBA"/>
    <property type="match status" value="1"/>
</dbReference>
<feature type="compositionally biased region" description="Low complexity" evidence="2">
    <location>
        <begin position="139"/>
        <end position="161"/>
    </location>
</feature>
<gene>
    <name evidence="4" type="ORF">BCR43DRAFT_484136</name>
</gene>
<dbReference type="Proteomes" id="UP000242180">
    <property type="component" value="Unassembled WGS sequence"/>
</dbReference>
<dbReference type="InterPro" id="IPR011990">
    <property type="entry name" value="TPR-like_helical_dom_sf"/>
</dbReference>
<dbReference type="OMA" id="MLPDKHP"/>
<dbReference type="SUPFAM" id="SSF48452">
    <property type="entry name" value="TPR-like"/>
    <property type="match status" value="1"/>
</dbReference>
<dbReference type="Gene3D" id="1.10.287.110">
    <property type="entry name" value="DnaJ domain"/>
    <property type="match status" value="1"/>
</dbReference>